<dbReference type="InterPro" id="IPR001638">
    <property type="entry name" value="Solute-binding_3/MltF_N"/>
</dbReference>
<evidence type="ECO:0000256" key="1">
    <source>
        <dbReference type="ARBA" id="ARBA00010333"/>
    </source>
</evidence>
<comment type="caution">
    <text evidence="5">The sequence shown here is derived from an EMBL/GenBank/DDBJ whole genome shotgun (WGS) entry which is preliminary data.</text>
</comment>
<gene>
    <name evidence="5" type="ORF">EU91_0010</name>
</gene>
<dbReference type="PANTHER" id="PTHR30085:SF7">
    <property type="entry name" value="AMINO-ACID ABC TRANSPORTER-BINDING PROTEIN YHDW-RELATED"/>
    <property type="match status" value="1"/>
</dbReference>
<dbReference type="Pfam" id="PF00497">
    <property type="entry name" value="SBP_bac_3"/>
    <property type="match status" value="1"/>
</dbReference>
<dbReference type="Gene3D" id="3.40.190.10">
    <property type="entry name" value="Periplasmic binding protein-like II"/>
    <property type="match status" value="2"/>
</dbReference>
<dbReference type="STRING" id="59925.EU91_0010"/>
<keyword evidence="2" id="KW-0813">Transport</keyword>
<evidence type="ECO:0000256" key="2">
    <source>
        <dbReference type="ARBA" id="ARBA00022448"/>
    </source>
</evidence>
<dbReference type="eggNOG" id="COG0834">
    <property type="taxonomic scope" value="Bacteria"/>
</dbReference>
<comment type="similarity">
    <text evidence="1">Belongs to the bacterial solute-binding protein 3 family.</text>
</comment>
<evidence type="ECO:0000256" key="3">
    <source>
        <dbReference type="ARBA" id="ARBA00022729"/>
    </source>
</evidence>
<reference evidence="6" key="1">
    <citation type="journal article" date="2014" name="Sci. Data">
        <title>Genomes of diverse isolates of the marine cyanobacterium Prochlorococcus.</title>
        <authorList>
            <person name="Biller S."/>
            <person name="Berube P."/>
            <person name="Thompson J."/>
            <person name="Kelly L."/>
            <person name="Roggensack S."/>
            <person name="Awad L."/>
            <person name="Roache-Johnson K."/>
            <person name="Ding H."/>
            <person name="Giovannoni S.J."/>
            <person name="Moore L.R."/>
            <person name="Chisholm S.W."/>
        </authorList>
    </citation>
    <scope>NUCLEOTIDE SEQUENCE [LARGE SCALE GENOMIC DNA]</scope>
    <source>
        <strain evidence="6">GP2</strain>
    </source>
</reference>
<dbReference type="Proteomes" id="UP000030598">
    <property type="component" value="Unassembled WGS sequence"/>
</dbReference>
<dbReference type="GO" id="GO:0006865">
    <property type="term" value="P:amino acid transport"/>
    <property type="evidence" value="ECO:0007669"/>
    <property type="project" value="TreeGrafter"/>
</dbReference>
<dbReference type="CDD" id="cd13692">
    <property type="entry name" value="PBP2_BztA"/>
    <property type="match status" value="1"/>
</dbReference>
<dbReference type="PANTHER" id="PTHR30085">
    <property type="entry name" value="AMINO ACID ABC TRANSPORTER PERMEASE"/>
    <property type="match status" value="1"/>
</dbReference>
<evidence type="ECO:0000313" key="6">
    <source>
        <dbReference type="Proteomes" id="UP000030598"/>
    </source>
</evidence>
<dbReference type="EMBL" id="JNAH01000001">
    <property type="protein sequence ID" value="KGF89064.1"/>
    <property type="molecule type" value="Genomic_DNA"/>
</dbReference>
<dbReference type="InterPro" id="IPR051455">
    <property type="entry name" value="Bact_solute-bind_prot3"/>
</dbReference>
<dbReference type="SMART" id="SM00062">
    <property type="entry name" value="PBPb"/>
    <property type="match status" value="1"/>
</dbReference>
<protein>
    <submittedName>
        <fullName evidence="5">ABC transporter</fullName>
    </submittedName>
</protein>
<accession>A0A0A1ZLH6</accession>
<name>A0A0A1ZLH6_PROMR</name>
<evidence type="ECO:0000259" key="4">
    <source>
        <dbReference type="SMART" id="SM00062"/>
    </source>
</evidence>
<sequence>MICALKLRKLLIKVLKNMINRLFFGIAAFGLFLTGCASNQNDNISRLALIQKRDELICGVSGKIPGFSFIEGDGSYKGLDVDICKAFAAAIIGDSEKIQFRPLTAAERFLAIKTGDIDLLSRNTTLTLSRDSFGGNGLTFAPVVFHDGQGLMVKKNSGIESIQDLANKSICVGSGTTTEQNINDTFESLSLPYIPIKYQDLNQVVAGYLQGRCQAMTSDRSQLAAARSGFKNAKDHIILDDVLSKEPLAPASDGSEQKLADAMRWTVFALIAAEEQGITQSNIADKVQLAKNNPQLKSLRRFLGVDGGLGEKIGLRNDFVVNVIKATGNYGEIYDRNLGIDSDVPIPRGLNEIYSKGGLHISPPFN</sequence>
<proteinExistence type="inferred from homology"/>
<dbReference type="SUPFAM" id="SSF53850">
    <property type="entry name" value="Periplasmic binding protein-like II"/>
    <property type="match status" value="1"/>
</dbReference>
<keyword evidence="3" id="KW-0732">Signal</keyword>
<evidence type="ECO:0000313" key="5">
    <source>
        <dbReference type="EMBL" id="KGF89064.1"/>
    </source>
</evidence>
<feature type="domain" description="Solute-binding protein family 3/N-terminal" evidence="4">
    <location>
        <begin position="55"/>
        <end position="286"/>
    </location>
</feature>
<dbReference type="AlphaFoldDB" id="A0A0A1ZLH6"/>
<organism evidence="5 6">
    <name type="scientific">Prochlorococcus marinus str. GP2</name>
    <dbReference type="NCBI Taxonomy" id="59925"/>
    <lineage>
        <taxon>Bacteria</taxon>
        <taxon>Bacillati</taxon>
        <taxon>Cyanobacteriota</taxon>
        <taxon>Cyanophyceae</taxon>
        <taxon>Synechococcales</taxon>
        <taxon>Prochlorococcaceae</taxon>
        <taxon>Prochlorococcus</taxon>
    </lineage>
</organism>